<gene>
    <name evidence="1" type="ORF">CJD_1358</name>
</gene>
<protein>
    <submittedName>
        <fullName evidence="1">Conserved domain protein</fullName>
    </submittedName>
</protein>
<evidence type="ECO:0000313" key="1">
    <source>
        <dbReference type="EMBL" id="EDT71925.1"/>
    </source>
</evidence>
<evidence type="ECO:0000313" key="2">
    <source>
        <dbReference type="Proteomes" id="UP000003188"/>
    </source>
</evidence>
<accession>B1V2M7</accession>
<dbReference type="Proteomes" id="UP000003188">
    <property type="component" value="Unassembled WGS sequence"/>
</dbReference>
<proteinExistence type="predicted"/>
<dbReference type="EMBL" id="ABOO01000015">
    <property type="protein sequence ID" value="EDT71925.1"/>
    <property type="molecule type" value="Genomic_DNA"/>
</dbReference>
<comment type="caution">
    <text evidence="1">The sequence shown here is derived from an EMBL/GenBank/DDBJ whole genome shotgun (WGS) entry which is preliminary data.</text>
</comment>
<organism evidence="1 2">
    <name type="scientific">Clostridium perfringens D str. JGS1721</name>
    <dbReference type="NCBI Taxonomy" id="488537"/>
    <lineage>
        <taxon>Bacteria</taxon>
        <taxon>Bacillati</taxon>
        <taxon>Bacillota</taxon>
        <taxon>Clostridia</taxon>
        <taxon>Eubacteriales</taxon>
        <taxon>Clostridiaceae</taxon>
        <taxon>Clostridium</taxon>
    </lineage>
</organism>
<name>B1V2M7_CLOPF</name>
<dbReference type="AlphaFoldDB" id="B1V2M7"/>
<sequence>MNKYEKALDEVLGRQFDLCKRMDCESCYVLEECIRVFGNTEPDFLVTKEEFVKKIKEELLLPWEE</sequence>
<dbReference type="RefSeq" id="WP_003474756.1">
    <property type="nucleotide sequence ID" value="NZ_ABOO01000015.1"/>
</dbReference>
<reference evidence="1 2" key="1">
    <citation type="submission" date="2008-03" db="EMBL/GenBank/DDBJ databases">
        <authorList>
            <person name="Paulsen I."/>
            <person name="Sebastian Y."/>
        </authorList>
    </citation>
    <scope>NUCLEOTIDE SEQUENCE [LARGE SCALE GENOMIC DNA]</scope>
    <source>
        <strain evidence="2">D str. JGS1721</strain>
    </source>
</reference>